<sequence>MSRSIPGPLRWAVLVALAAVGVVALTQYWVAAPAAPATSAVPDQQGWTQTQWGPLGPADRELLQKVRLAGLWEAPTGQQGEQQASSPAVRDVARKLGLEHHDLDGRVRATAEQLGVLLPSRPTDQQIGWMNDLTARTGTDYDRQFVQILRAAHGTVLPLITQVRVGTRNDLMRAFATEADAYVTRHIGYLESTGLVDYSALPAPPDPAPAAGPGMSDVVVPALVVVVALGAAGGLLMTLRRRGRPGGGAPALLPAAGFVPRPRRPHDDPAPARPALPIGPPDPWEELARVPPAGPRPGPPAHDAPLTDDDTPDVPPARHAPRDRTTPRSRHR</sequence>
<accession>A0ABU8T663</accession>
<dbReference type="EMBL" id="JBBJUP010000005">
    <property type="protein sequence ID" value="MEJ8278870.1"/>
    <property type="molecule type" value="Genomic_DNA"/>
</dbReference>
<feature type="compositionally biased region" description="Pro residues" evidence="1">
    <location>
        <begin position="292"/>
        <end position="302"/>
    </location>
</feature>
<keyword evidence="2" id="KW-1133">Transmembrane helix</keyword>
<dbReference type="Proteomes" id="UP001364211">
    <property type="component" value="Unassembled WGS sequence"/>
</dbReference>
<feature type="transmembrane region" description="Helical" evidence="2">
    <location>
        <begin position="218"/>
        <end position="239"/>
    </location>
</feature>
<feature type="compositionally biased region" description="Pro residues" evidence="1">
    <location>
        <begin position="271"/>
        <end position="282"/>
    </location>
</feature>
<evidence type="ECO:0000313" key="5">
    <source>
        <dbReference type="Proteomes" id="UP001364211"/>
    </source>
</evidence>
<dbReference type="PROSITE" id="PS51318">
    <property type="entry name" value="TAT"/>
    <property type="match status" value="1"/>
</dbReference>
<keyword evidence="2" id="KW-0472">Membrane</keyword>
<name>A0ABU8T663_9PSEU</name>
<feature type="domain" description="DUF4142" evidence="3">
    <location>
        <begin position="58"/>
        <end position="187"/>
    </location>
</feature>
<reference evidence="4 5" key="1">
    <citation type="submission" date="2024-03" db="EMBL/GenBank/DDBJ databases">
        <title>Draft genome sequence of Pseudonocardia sp. DW16-2.</title>
        <authorList>
            <person name="Duangmal K."/>
        </authorList>
    </citation>
    <scope>NUCLEOTIDE SEQUENCE [LARGE SCALE GENOMIC DNA]</scope>
    <source>
        <strain evidence="4 5">DW16-2</strain>
    </source>
</reference>
<protein>
    <submittedName>
        <fullName evidence="4">DUF4142 domain-containing protein</fullName>
    </submittedName>
</protein>
<feature type="region of interest" description="Disordered" evidence="1">
    <location>
        <begin position="248"/>
        <end position="332"/>
    </location>
</feature>
<proteinExistence type="predicted"/>
<keyword evidence="2" id="KW-0812">Transmembrane</keyword>
<evidence type="ECO:0000313" key="4">
    <source>
        <dbReference type="EMBL" id="MEJ8278870.1"/>
    </source>
</evidence>
<evidence type="ECO:0000256" key="1">
    <source>
        <dbReference type="SAM" id="MobiDB-lite"/>
    </source>
</evidence>
<dbReference type="Pfam" id="PF13628">
    <property type="entry name" value="DUF4142"/>
    <property type="match status" value="1"/>
</dbReference>
<dbReference type="RefSeq" id="WP_340287565.1">
    <property type="nucleotide sequence ID" value="NZ_JBBJUP010000005.1"/>
</dbReference>
<keyword evidence="5" id="KW-1185">Reference proteome</keyword>
<dbReference type="InterPro" id="IPR025419">
    <property type="entry name" value="DUF4142"/>
</dbReference>
<dbReference type="InterPro" id="IPR006311">
    <property type="entry name" value="TAT_signal"/>
</dbReference>
<evidence type="ECO:0000259" key="3">
    <source>
        <dbReference type="Pfam" id="PF13628"/>
    </source>
</evidence>
<comment type="caution">
    <text evidence="4">The sequence shown here is derived from an EMBL/GenBank/DDBJ whole genome shotgun (WGS) entry which is preliminary data.</text>
</comment>
<organism evidence="4 5">
    <name type="scientific">Pseudonocardia spirodelae</name>
    <dbReference type="NCBI Taxonomy" id="3133431"/>
    <lineage>
        <taxon>Bacteria</taxon>
        <taxon>Bacillati</taxon>
        <taxon>Actinomycetota</taxon>
        <taxon>Actinomycetes</taxon>
        <taxon>Pseudonocardiales</taxon>
        <taxon>Pseudonocardiaceae</taxon>
        <taxon>Pseudonocardia</taxon>
    </lineage>
</organism>
<evidence type="ECO:0000256" key="2">
    <source>
        <dbReference type="SAM" id="Phobius"/>
    </source>
</evidence>
<gene>
    <name evidence="4" type="ORF">WJX68_08000</name>
</gene>